<name>A0A6S6U4R1_9BACT</name>
<dbReference type="AlphaFoldDB" id="A0A6S6U4R1"/>
<evidence type="ECO:0000313" key="2">
    <source>
        <dbReference type="EMBL" id="CAA6826695.1"/>
    </source>
</evidence>
<dbReference type="Pfam" id="PF10040">
    <property type="entry name" value="CRISPR_Cas6"/>
    <property type="match status" value="1"/>
</dbReference>
<evidence type="ECO:0000259" key="1">
    <source>
        <dbReference type="Pfam" id="PF10040"/>
    </source>
</evidence>
<gene>
    <name evidence="2" type="ORF">HELGO_WM8211</name>
</gene>
<dbReference type="InterPro" id="IPR019267">
    <property type="entry name" value="CRISPR-assoc_Cas6_C"/>
</dbReference>
<feature type="domain" description="CRISPR-associated protein Cas6 C-terminal" evidence="1">
    <location>
        <begin position="156"/>
        <end position="270"/>
    </location>
</feature>
<protein>
    <submittedName>
        <fullName evidence="2">CRISPR repeat RNA endoribonuclease Cas6</fullName>
    </submittedName>
</protein>
<dbReference type="EMBL" id="CACVAU010000089">
    <property type="protein sequence ID" value="CAA6826695.1"/>
    <property type="molecule type" value="Genomic_DNA"/>
</dbReference>
<dbReference type="Gene3D" id="3.30.70.1900">
    <property type="match status" value="1"/>
</dbReference>
<accession>A0A6S6U4R1</accession>
<reference evidence="2" key="1">
    <citation type="submission" date="2020-01" db="EMBL/GenBank/DDBJ databases">
        <authorList>
            <person name="Meier V. D."/>
            <person name="Meier V D."/>
        </authorList>
    </citation>
    <scope>NUCLEOTIDE SEQUENCE</scope>
    <source>
        <strain evidence="2">HLG_WM_MAG_05</strain>
    </source>
</reference>
<sequence>MNHHHVSVTINSSKKPSYFTGSMLRGAMGYALKKVTCINPSYECKGCFAQSSCLYYNFYEQQNNFHNYRFEIELGSEKFNFALYLFNEACESLAYILSALEMTLTQIGLGREKQTFHDFNIKLNGQKIYDGKEFCRFDFIEQNILKIDSFCPNLKIKLRTPLRIKKNNKFLRDDVDIEDILRSIYQKEQEFNTGKKAFKLVYEPSYTTAVKALRYQSLVRKSNRQKQKLNMDGIVGEIVVMGLDEESHRLLKVGEVIGVGKQTVMGLGRIEVIDL</sequence>
<proteinExistence type="predicted"/>
<organism evidence="2">
    <name type="scientific">uncultured Sulfurovum sp</name>
    <dbReference type="NCBI Taxonomy" id="269237"/>
    <lineage>
        <taxon>Bacteria</taxon>
        <taxon>Pseudomonadati</taxon>
        <taxon>Campylobacterota</taxon>
        <taxon>Epsilonproteobacteria</taxon>
        <taxon>Campylobacterales</taxon>
        <taxon>Sulfurovaceae</taxon>
        <taxon>Sulfurovum</taxon>
        <taxon>environmental samples</taxon>
    </lineage>
</organism>